<dbReference type="AlphaFoldDB" id="A0A1V6NSS6"/>
<proteinExistence type="predicted"/>
<evidence type="ECO:0000313" key="5">
    <source>
        <dbReference type="Proteomes" id="UP000191408"/>
    </source>
</evidence>
<gene>
    <name evidence="4" type="ORF">PENPOL_c003G08922</name>
</gene>
<dbReference type="Gene3D" id="2.60.120.10">
    <property type="entry name" value="Jelly Rolls"/>
    <property type="match status" value="1"/>
</dbReference>
<accession>A0A1V6NSS6</accession>
<evidence type="ECO:0000256" key="1">
    <source>
        <dbReference type="ARBA" id="ARBA00022964"/>
    </source>
</evidence>
<organism evidence="4 5">
    <name type="scientific">Penicillium polonicum</name>
    <dbReference type="NCBI Taxonomy" id="60169"/>
    <lineage>
        <taxon>Eukaryota</taxon>
        <taxon>Fungi</taxon>
        <taxon>Dikarya</taxon>
        <taxon>Ascomycota</taxon>
        <taxon>Pezizomycotina</taxon>
        <taxon>Eurotiomycetes</taxon>
        <taxon>Eurotiomycetidae</taxon>
        <taxon>Eurotiales</taxon>
        <taxon>Aspergillaceae</taxon>
        <taxon>Penicillium</taxon>
    </lineage>
</organism>
<name>A0A1V6NSS6_PENPO</name>
<feature type="domain" description="Cupin type-2" evidence="3">
    <location>
        <begin position="27"/>
        <end position="75"/>
    </location>
</feature>
<comment type="caution">
    <text evidence="4">The sequence shown here is derived from an EMBL/GenBank/DDBJ whole genome shotgun (WGS) entry which is preliminary data.</text>
</comment>
<dbReference type="Proteomes" id="UP000191408">
    <property type="component" value="Unassembled WGS sequence"/>
</dbReference>
<keyword evidence="5" id="KW-1185">Reference proteome</keyword>
<dbReference type="Pfam" id="PF07883">
    <property type="entry name" value="Cupin_2"/>
    <property type="match status" value="1"/>
</dbReference>
<dbReference type="PANTHER" id="PTHR41517:SF1">
    <property type="entry name" value="CUPIN"/>
    <property type="match status" value="1"/>
</dbReference>
<keyword evidence="1" id="KW-0223">Dioxygenase</keyword>
<evidence type="ECO:0000256" key="2">
    <source>
        <dbReference type="ARBA" id="ARBA00023002"/>
    </source>
</evidence>
<dbReference type="PANTHER" id="PTHR41517">
    <property type="entry name" value="1,2-DIOXYGENASE PROTEIN-RELATED"/>
    <property type="match status" value="1"/>
</dbReference>
<dbReference type="EMBL" id="MDYM01000003">
    <property type="protein sequence ID" value="OQD67710.1"/>
    <property type="molecule type" value="Genomic_DNA"/>
</dbReference>
<reference evidence="5" key="1">
    <citation type="journal article" date="2017" name="Nat. Microbiol.">
        <title>Global analysis of biosynthetic gene clusters reveals vast potential of secondary metabolite production in Penicillium species.</title>
        <authorList>
            <person name="Nielsen J.C."/>
            <person name="Grijseels S."/>
            <person name="Prigent S."/>
            <person name="Ji B."/>
            <person name="Dainat J."/>
            <person name="Nielsen K.F."/>
            <person name="Frisvad J.C."/>
            <person name="Workman M."/>
            <person name="Nielsen J."/>
        </authorList>
    </citation>
    <scope>NUCLEOTIDE SEQUENCE [LARGE SCALE GENOMIC DNA]</scope>
    <source>
        <strain evidence="5">IBT 4502</strain>
    </source>
</reference>
<dbReference type="InterPro" id="IPR047183">
    <property type="entry name" value="GDO-like"/>
</dbReference>
<keyword evidence="2" id="KW-0560">Oxidoreductase</keyword>
<dbReference type="SUPFAM" id="SSF51182">
    <property type="entry name" value="RmlC-like cupins"/>
    <property type="match status" value="1"/>
</dbReference>
<dbReference type="InterPro" id="IPR013096">
    <property type="entry name" value="Cupin_2"/>
</dbReference>
<evidence type="ECO:0000259" key="3">
    <source>
        <dbReference type="Pfam" id="PF07883"/>
    </source>
</evidence>
<sequence>MLMSRVLGGSAERISASKASRSQCETTSAVYHVITGKGRSTIGEKEYTWEQGDTFCVPAWYRYQHIANAEEPVYLYQLDDKPMIGALGFYRSGDMDIESLVDE</sequence>
<protein>
    <recommendedName>
        <fullName evidence="3">Cupin type-2 domain-containing protein</fullName>
    </recommendedName>
</protein>
<dbReference type="GO" id="GO:0051213">
    <property type="term" value="F:dioxygenase activity"/>
    <property type="evidence" value="ECO:0007669"/>
    <property type="project" value="UniProtKB-KW"/>
</dbReference>
<evidence type="ECO:0000313" key="4">
    <source>
        <dbReference type="EMBL" id="OQD67710.1"/>
    </source>
</evidence>
<dbReference type="STRING" id="60169.A0A1V6NSS6"/>
<dbReference type="InterPro" id="IPR014710">
    <property type="entry name" value="RmlC-like_jellyroll"/>
</dbReference>
<dbReference type="InterPro" id="IPR011051">
    <property type="entry name" value="RmlC_Cupin_sf"/>
</dbReference>